<dbReference type="EMBL" id="GL541666">
    <property type="protein sequence ID" value="KDE06811.1"/>
    <property type="molecule type" value="Genomic_DNA"/>
</dbReference>
<proteinExistence type="predicted"/>
<reference evidence="3" key="4">
    <citation type="submission" date="2015-06" db="UniProtKB">
        <authorList>
            <consortium name="EnsemblFungi"/>
        </authorList>
    </citation>
    <scope>IDENTIFICATION</scope>
</reference>
<feature type="compositionally biased region" description="Basic and acidic residues" evidence="1">
    <location>
        <begin position="65"/>
        <end position="98"/>
    </location>
</feature>
<dbReference type="InParanoid" id="U5H6E7"/>
<feature type="region of interest" description="Disordered" evidence="1">
    <location>
        <begin position="1"/>
        <end position="98"/>
    </location>
</feature>
<keyword evidence="4" id="KW-1185">Reference proteome</keyword>
<reference evidence="2 4" key="3">
    <citation type="journal article" date="2015" name="BMC Genomics">
        <title>Sex and parasites: genomic and transcriptomic analysis of Microbotryum lychnidis-dioicae, the biotrophic and plant-castrating anther smut fungus.</title>
        <authorList>
            <person name="Perlin M.H."/>
            <person name="Amselem J."/>
            <person name="Fontanillas E."/>
            <person name="Toh S.S."/>
            <person name="Chen Z."/>
            <person name="Goldberg J."/>
            <person name="Duplessis S."/>
            <person name="Henrissat B."/>
            <person name="Young S."/>
            <person name="Zeng Q."/>
            <person name="Aguileta G."/>
            <person name="Petit E."/>
            <person name="Badouin H."/>
            <person name="Andrews J."/>
            <person name="Razeeq D."/>
            <person name="Gabaldon T."/>
            <person name="Quesneville H."/>
            <person name="Giraud T."/>
            <person name="Hood M.E."/>
            <person name="Schultz D.J."/>
            <person name="Cuomo C.A."/>
        </authorList>
    </citation>
    <scope>NUCLEOTIDE SEQUENCE [LARGE SCALE GENOMIC DNA]</scope>
    <source>
        <strain evidence="4">p1A1 Lamole</strain>
        <strain evidence="2">P1A1 Lamole</strain>
    </source>
</reference>
<dbReference type="Proteomes" id="UP000017200">
    <property type="component" value="Unassembled WGS sequence"/>
</dbReference>
<feature type="compositionally biased region" description="Polar residues" evidence="1">
    <location>
        <begin position="13"/>
        <end position="30"/>
    </location>
</feature>
<evidence type="ECO:0000256" key="1">
    <source>
        <dbReference type="SAM" id="MobiDB-lite"/>
    </source>
</evidence>
<feature type="compositionally biased region" description="Basic residues" evidence="1">
    <location>
        <begin position="35"/>
        <end position="49"/>
    </location>
</feature>
<name>U5H6E7_USTV1</name>
<evidence type="ECO:0000313" key="4">
    <source>
        <dbReference type="Proteomes" id="UP000017200"/>
    </source>
</evidence>
<evidence type="ECO:0000313" key="2">
    <source>
        <dbReference type="EMBL" id="KDE06811.1"/>
    </source>
</evidence>
<sequence>MNEAIAAVKRRSPATTDSLRARTRPTTSALPPTAARRRKRRVLLKRVSHKHDPTLPSIWALPKHARPDPKDEDKKGEEGKGKETARRRPRATERTVAR</sequence>
<reference evidence="4" key="1">
    <citation type="submission" date="2010-11" db="EMBL/GenBank/DDBJ databases">
        <title>The genome sequence of Microbotryum violaceum strain p1A1 Lamole.</title>
        <authorList>
            <person name="Cuomo C."/>
            <person name="Perlin M."/>
            <person name="Young S.K."/>
            <person name="Zeng Q."/>
            <person name="Gargeya S."/>
            <person name="Alvarado L."/>
            <person name="Berlin A."/>
            <person name="Chapman S.B."/>
            <person name="Chen Z."/>
            <person name="Freedman E."/>
            <person name="Gellesch M."/>
            <person name="Goldberg J."/>
            <person name="Griggs A."/>
            <person name="Gujja S."/>
            <person name="Heilman E."/>
            <person name="Heiman D."/>
            <person name="Howarth C."/>
            <person name="Mehta T."/>
            <person name="Neiman D."/>
            <person name="Pearson M."/>
            <person name="Roberts A."/>
            <person name="Saif S."/>
            <person name="Shea T."/>
            <person name="Shenoy N."/>
            <person name="Sisk P."/>
            <person name="Stolte C."/>
            <person name="Sykes S."/>
            <person name="White J."/>
            <person name="Yandava C."/>
            <person name="Haas B."/>
            <person name="Nusbaum C."/>
            <person name="Birren B."/>
        </authorList>
    </citation>
    <scope>NUCLEOTIDE SEQUENCE [LARGE SCALE GENOMIC DNA]</scope>
    <source>
        <strain evidence="4">p1A1 Lamole</strain>
    </source>
</reference>
<dbReference type="HOGENOM" id="CLU_2335201_0_0_1"/>
<dbReference type="AlphaFoldDB" id="U5H6E7"/>
<evidence type="ECO:0000313" key="3">
    <source>
        <dbReference type="EnsemblFungi" id="MVLG_02848T0"/>
    </source>
</evidence>
<dbReference type="EMBL" id="AEIJ01000271">
    <property type="status" value="NOT_ANNOTATED_CDS"/>
    <property type="molecule type" value="Genomic_DNA"/>
</dbReference>
<reference evidence="2" key="2">
    <citation type="submission" date="2010-11" db="EMBL/GenBank/DDBJ databases">
        <authorList>
            <consortium name="The Broad Institute Genome Sequencing Platform"/>
            <person name="Earl A."/>
            <person name="Ward D."/>
            <person name="Feldgarden M."/>
            <person name="Gevers D."/>
            <person name="Butler R."/>
            <person name="Young S.K."/>
            <person name="Zeng Q."/>
            <person name="Gargeya S."/>
            <person name="Fitzgerald M."/>
            <person name="Haas B."/>
            <person name="Abouelleil A."/>
            <person name="Alvarado L."/>
            <person name="Arachchi H.M."/>
            <person name="Berlin A."/>
            <person name="Brown A."/>
            <person name="Chapman S.B."/>
            <person name="Chen Z."/>
            <person name="Dunbar C."/>
            <person name="Freedman E."/>
            <person name="Gearin G."/>
            <person name="Gellesch M."/>
            <person name="Goldberg J."/>
            <person name="Griggs A."/>
            <person name="Gujja S."/>
            <person name="Heilman E."/>
            <person name="Heiman D."/>
            <person name="Howarth C."/>
            <person name="Larson L."/>
            <person name="Lui A."/>
            <person name="MacDonald P.J.P."/>
            <person name="Mehta T."/>
            <person name="Montmayeur A."/>
            <person name="Murphy C."/>
            <person name="Neiman D."/>
            <person name="Pearson M."/>
            <person name="Priest M."/>
            <person name="Roberts A."/>
            <person name="Saif S."/>
            <person name="Shea T."/>
            <person name="Shenoy N."/>
            <person name="Sisk P."/>
            <person name="Stolte C."/>
            <person name="Sykes S."/>
            <person name="White J."/>
            <person name="Yandava C."/>
            <person name="Wortman J."/>
            <person name="Nusbaum C."/>
            <person name="Birren B."/>
        </authorList>
    </citation>
    <scope>NUCLEOTIDE SEQUENCE</scope>
    <source>
        <strain evidence="2">P1A1 Lamole</strain>
    </source>
</reference>
<protein>
    <submittedName>
        <fullName evidence="2 3">Uncharacterized protein</fullName>
    </submittedName>
</protein>
<accession>U5H6E7</accession>
<organism evidence="2">
    <name type="scientific">Microbotryum lychnidis-dioicae (strain p1A1 Lamole / MvSl-1064)</name>
    <name type="common">Anther smut fungus</name>
    <dbReference type="NCBI Taxonomy" id="683840"/>
    <lineage>
        <taxon>Eukaryota</taxon>
        <taxon>Fungi</taxon>
        <taxon>Dikarya</taxon>
        <taxon>Basidiomycota</taxon>
        <taxon>Pucciniomycotina</taxon>
        <taxon>Microbotryomycetes</taxon>
        <taxon>Microbotryales</taxon>
        <taxon>Microbotryaceae</taxon>
        <taxon>Microbotryum</taxon>
    </lineage>
</organism>
<dbReference type="STRING" id="683840.U5H6E7"/>
<dbReference type="EnsemblFungi" id="MVLG_02848T0">
    <property type="protein sequence ID" value="MVLG_02848T0"/>
    <property type="gene ID" value="MVLG_02848"/>
</dbReference>
<gene>
    <name evidence="2" type="ORF">MVLG_02848</name>
</gene>